<proteinExistence type="predicted"/>
<gene>
    <name evidence="1" type="ORF">SAMN05428953_111147</name>
</gene>
<evidence type="ECO:0000313" key="1">
    <source>
        <dbReference type="EMBL" id="SDK09061.1"/>
    </source>
</evidence>
<dbReference type="Proteomes" id="UP000198894">
    <property type="component" value="Unassembled WGS sequence"/>
</dbReference>
<keyword evidence="2" id="KW-1185">Reference proteome</keyword>
<dbReference type="EMBL" id="FNEE01000011">
    <property type="protein sequence ID" value="SDK09061.1"/>
    <property type="molecule type" value="Genomic_DNA"/>
</dbReference>
<protein>
    <submittedName>
        <fullName evidence="1">Uncharacterized protein</fullName>
    </submittedName>
</protein>
<name>A0A1G8Z1Z0_9HYPH</name>
<organism evidence="1 2">
    <name type="scientific">Mesorhizobium muleiense</name>
    <dbReference type="NCBI Taxonomy" id="1004279"/>
    <lineage>
        <taxon>Bacteria</taxon>
        <taxon>Pseudomonadati</taxon>
        <taxon>Pseudomonadota</taxon>
        <taxon>Alphaproteobacteria</taxon>
        <taxon>Hyphomicrobiales</taxon>
        <taxon>Phyllobacteriaceae</taxon>
        <taxon>Mesorhizobium</taxon>
    </lineage>
</organism>
<reference evidence="2" key="1">
    <citation type="submission" date="2016-10" db="EMBL/GenBank/DDBJ databases">
        <authorList>
            <person name="Varghese N."/>
            <person name="Submissions S."/>
        </authorList>
    </citation>
    <scope>NUCLEOTIDE SEQUENCE [LARGE SCALE GENOMIC DNA]</scope>
    <source>
        <strain evidence="2">CGMCC 1.11022</strain>
    </source>
</reference>
<sequence length="246" mass="27936">MRVEHHLLRLARIGPHEEHAAVAEPHVRDLHCHRHAVEQDDLVTPVELVGLARCKTQRNVGLGHGAAAFRRPALSMPPPRTVAAVIAEAAKLLENTDQRQPLPLRLGRIRRQQPVQRLTPSSHAGIGLVLALVAELRLLRTQDLAHHLARDLQLTADRFDRLPLDQRQPTYLCNRLQNQHPKHKRLRSNRRHLDDPIVKGSRLDENHPLNRVLIHEKSMHYLPKLREIATDRFEGAFGGLVSEVVA</sequence>
<accession>A0A1G8Z1Z0</accession>
<dbReference type="AlphaFoldDB" id="A0A1G8Z1Z0"/>
<evidence type="ECO:0000313" key="2">
    <source>
        <dbReference type="Proteomes" id="UP000198894"/>
    </source>
</evidence>